<organism evidence="2 3">
    <name type="scientific">Microbulbifer okhotskensis</name>
    <dbReference type="NCBI Taxonomy" id="2926617"/>
    <lineage>
        <taxon>Bacteria</taxon>
        <taxon>Pseudomonadati</taxon>
        <taxon>Pseudomonadota</taxon>
        <taxon>Gammaproteobacteria</taxon>
        <taxon>Cellvibrionales</taxon>
        <taxon>Microbulbiferaceae</taxon>
        <taxon>Microbulbifer</taxon>
    </lineage>
</organism>
<protein>
    <submittedName>
        <fullName evidence="2">DUF5675 family protein</fullName>
    </submittedName>
</protein>
<proteinExistence type="predicted"/>
<gene>
    <name evidence="2" type="ORF">MO867_21340</name>
</gene>
<dbReference type="RefSeq" id="WP_252472899.1">
    <property type="nucleotide sequence ID" value="NZ_JALBWM010000223.1"/>
</dbReference>
<keyword evidence="3" id="KW-1185">Reference proteome</keyword>
<dbReference type="InterPro" id="IPR043732">
    <property type="entry name" value="DUF5675"/>
</dbReference>
<evidence type="ECO:0000313" key="3">
    <source>
        <dbReference type="Proteomes" id="UP001139028"/>
    </source>
</evidence>
<sequence>MNCNLQRFAYGPNATLGRLRVRDCVFYTVERPWLGNRPFESCIPEGVYSCNPYSSPRFPNVWELLEVPSRSKILIHTANYAADVQGCIGVGSSLAPGSWWVTQSRRAMQQLRELLPHEFNLTITHYVPEYP</sequence>
<evidence type="ECO:0000259" key="1">
    <source>
        <dbReference type="Pfam" id="PF18925"/>
    </source>
</evidence>
<feature type="domain" description="DUF5675" evidence="1">
    <location>
        <begin position="5"/>
        <end position="115"/>
    </location>
</feature>
<accession>A0A9X2EVU5</accession>
<dbReference type="AlphaFoldDB" id="A0A9X2EVU5"/>
<dbReference type="Pfam" id="PF18925">
    <property type="entry name" value="DUF5675"/>
    <property type="match status" value="1"/>
</dbReference>
<comment type="caution">
    <text evidence="2">The sequence shown here is derived from an EMBL/GenBank/DDBJ whole genome shotgun (WGS) entry which is preliminary data.</text>
</comment>
<dbReference type="EMBL" id="JALBWM010000223">
    <property type="protein sequence ID" value="MCO1336876.1"/>
    <property type="molecule type" value="Genomic_DNA"/>
</dbReference>
<name>A0A9X2EVU5_9GAMM</name>
<dbReference type="Proteomes" id="UP001139028">
    <property type="component" value="Unassembled WGS sequence"/>
</dbReference>
<reference evidence="2" key="1">
    <citation type="journal article" date="2022" name="Arch. Microbiol.">
        <title>Microbulbifer okhotskensis sp. nov., isolated from a deep bottom sediment of the Okhotsk Sea.</title>
        <authorList>
            <person name="Romanenko L."/>
            <person name="Kurilenko V."/>
            <person name="Otstavnykh N."/>
            <person name="Velansky P."/>
            <person name="Isaeva M."/>
            <person name="Mikhailov V."/>
        </authorList>
    </citation>
    <scope>NUCLEOTIDE SEQUENCE</scope>
    <source>
        <strain evidence="2">OS29</strain>
    </source>
</reference>
<evidence type="ECO:0000313" key="2">
    <source>
        <dbReference type="EMBL" id="MCO1336876.1"/>
    </source>
</evidence>